<feature type="transmembrane region" description="Helical" evidence="4">
    <location>
        <begin position="183"/>
        <end position="207"/>
    </location>
</feature>
<evidence type="ECO:0000256" key="4">
    <source>
        <dbReference type="SAM" id="Phobius"/>
    </source>
</evidence>
<name>A0ABQ9S6G5_9PEZI</name>
<dbReference type="Pfam" id="PF24883">
    <property type="entry name" value="NPHP3_N"/>
    <property type="match status" value="1"/>
</dbReference>
<dbReference type="InterPro" id="IPR056884">
    <property type="entry name" value="NPHP3-like_N"/>
</dbReference>
<evidence type="ECO:0000256" key="3">
    <source>
        <dbReference type="PROSITE-ProRule" id="PRU00023"/>
    </source>
</evidence>
<feature type="repeat" description="ANK" evidence="3">
    <location>
        <begin position="1545"/>
        <end position="1577"/>
    </location>
</feature>
<dbReference type="PANTHER" id="PTHR10039">
    <property type="entry name" value="AMELOGENIN"/>
    <property type="match status" value="1"/>
</dbReference>
<keyword evidence="4" id="KW-1133">Transmembrane helix</keyword>
<feature type="repeat" description="ANK" evidence="3">
    <location>
        <begin position="1607"/>
        <end position="1632"/>
    </location>
</feature>
<dbReference type="InterPro" id="IPR020846">
    <property type="entry name" value="MFS_dom"/>
</dbReference>
<organism evidence="6 7">
    <name type="scientific">Colletotrichum paranaense</name>
    <dbReference type="NCBI Taxonomy" id="1914294"/>
    <lineage>
        <taxon>Eukaryota</taxon>
        <taxon>Fungi</taxon>
        <taxon>Dikarya</taxon>
        <taxon>Ascomycota</taxon>
        <taxon>Pezizomycotina</taxon>
        <taxon>Sordariomycetes</taxon>
        <taxon>Hypocreomycetidae</taxon>
        <taxon>Glomerellales</taxon>
        <taxon>Glomerellaceae</taxon>
        <taxon>Colletotrichum</taxon>
        <taxon>Colletotrichum acutatum species complex</taxon>
    </lineage>
</organism>
<comment type="subcellular location">
    <subcellularLocation>
        <location evidence="1">Membrane</location>
        <topology evidence="1">Multi-pass membrane protein</topology>
    </subcellularLocation>
</comment>
<dbReference type="EMBL" id="MOPA01000011">
    <property type="protein sequence ID" value="KAK1527867.1"/>
    <property type="molecule type" value="Genomic_DNA"/>
</dbReference>
<dbReference type="PANTHER" id="PTHR10039:SF10">
    <property type="entry name" value="NACHT DOMAIN-CONTAINING PROTEIN"/>
    <property type="match status" value="1"/>
</dbReference>
<keyword evidence="7" id="KW-1185">Reference proteome</keyword>
<dbReference type="Gene3D" id="1.25.40.20">
    <property type="entry name" value="Ankyrin repeat-containing domain"/>
    <property type="match status" value="2"/>
</dbReference>
<dbReference type="InterPro" id="IPR027417">
    <property type="entry name" value="P-loop_NTPase"/>
</dbReference>
<dbReference type="Gene3D" id="3.40.50.300">
    <property type="entry name" value="P-loop containing nucleotide triphosphate hydrolases"/>
    <property type="match status" value="1"/>
</dbReference>
<comment type="caution">
    <text evidence="6">The sequence shown here is derived from an EMBL/GenBank/DDBJ whole genome shotgun (WGS) entry which is preliminary data.</text>
</comment>
<feature type="transmembrane region" description="Helical" evidence="4">
    <location>
        <begin position="355"/>
        <end position="375"/>
    </location>
</feature>
<reference evidence="6 7" key="1">
    <citation type="submission" date="2016-10" db="EMBL/GenBank/DDBJ databases">
        <title>The genome sequence of Colletotrichum fioriniae PJ7.</title>
        <authorList>
            <person name="Baroncelli R."/>
        </authorList>
    </citation>
    <scope>NUCLEOTIDE SEQUENCE [LARGE SCALE GENOMIC DNA]</scope>
    <source>
        <strain evidence="6 7">IMI 384185</strain>
    </source>
</reference>
<dbReference type="Pfam" id="PF07690">
    <property type="entry name" value="MFS_1"/>
    <property type="match status" value="1"/>
</dbReference>
<dbReference type="Proteomes" id="UP001241169">
    <property type="component" value="Unassembled WGS sequence"/>
</dbReference>
<keyword evidence="4" id="KW-0472">Membrane</keyword>
<keyword evidence="3" id="KW-0040">ANK repeat</keyword>
<dbReference type="Gene3D" id="1.20.1250.20">
    <property type="entry name" value="MFS general substrate transporter like domains"/>
    <property type="match status" value="1"/>
</dbReference>
<evidence type="ECO:0000259" key="5">
    <source>
        <dbReference type="PROSITE" id="PS50850"/>
    </source>
</evidence>
<protein>
    <submittedName>
        <fullName evidence="6">Major facilitator superfamily transporter</fullName>
    </submittedName>
</protein>
<evidence type="ECO:0000313" key="7">
    <source>
        <dbReference type="Proteomes" id="UP001241169"/>
    </source>
</evidence>
<proteinExistence type="predicted"/>
<feature type="transmembrane region" description="Helical" evidence="4">
    <location>
        <begin position="56"/>
        <end position="77"/>
    </location>
</feature>
<dbReference type="InterPro" id="IPR011701">
    <property type="entry name" value="MFS"/>
</dbReference>
<feature type="transmembrane region" description="Helical" evidence="4">
    <location>
        <begin position="313"/>
        <end position="334"/>
    </location>
</feature>
<dbReference type="PROSITE" id="PS50297">
    <property type="entry name" value="ANK_REP_REGION"/>
    <property type="match status" value="2"/>
</dbReference>
<feature type="domain" description="Major facilitator superfamily (MFS) profile" evidence="5">
    <location>
        <begin position="58"/>
        <end position="472"/>
    </location>
</feature>
<feature type="transmembrane region" description="Helical" evidence="4">
    <location>
        <begin position="272"/>
        <end position="293"/>
    </location>
</feature>
<dbReference type="InterPro" id="IPR036770">
    <property type="entry name" value="Ankyrin_rpt-contain_sf"/>
</dbReference>
<dbReference type="InterPro" id="IPR002110">
    <property type="entry name" value="Ankyrin_rpt"/>
</dbReference>
<dbReference type="Pfam" id="PF12796">
    <property type="entry name" value="Ank_2"/>
    <property type="match status" value="1"/>
</dbReference>
<sequence length="1774" mass="195935">MGSPDVEKPDGLTAAVKIPQLSPDPLTGPIPAAAAPLRPVAAADDEVMEMPTWKKWVTLAVVCWMALPVTFSGSSILTATSEVAADFNVSTHAITTANAGVFIAMAMSALIWLPTSNILGRRTTYLVANCLLTLCSIGSALSNSFACFTAIWVIGGTTGPFFLVAGQTILADIFEPTTRGTAVGCFLGSCVAANAIAPLTGAVIVTFTSWRVIYGVQAGMTFLGLIMAFFFVPKASQLAHLKIAVAERAPIRSLGDLAHAFNPMGVLRQFKYPNIVAANFACGLLGFNQYGLLSSIRRVINPRFGLTTPLISGLFYLAPGAGFLMGSTIGGRVSDHTVKRYIRKRNGLRLPQDRLKSSLPAIFFVLPAGTLIYGWSVQKEVGGIALPIVSCFFEGLGLMWSFSGLNTYSAEAMPERRTAVISSKYIVQYSFGAGSVGGLVPMIDAIGVGWSFTITVATVGKLKPEIRLAQTISEFSVSLKRHQDDSHIRFKNLQTRSPPTAMGVLQLTEEINRDGAHRHRSWRPNATRLVTVLERIRQFAPIGDVLVGGAQNLLASGVWATVRMTLEISLSFLSYFDKVSTLLMRIGKSSSLHKDFALLFPTCRQTQAYMCEYVIVFIKICKKITIDAHKSFAAHLATSFTSTFDSVFKPLEDDLRSWGQLIENRVAVLVAKANVESNSSSIERFSRFQVMISRDAAHRDRETRAHRLFEALAPNQKEFESIWTRERKKGTSSWILIDKSYQEWLGTKTSATLWLQGNLGSGKTVTMASVVADCLIAHKNPAENHNILGSIVHQVLRNSSLARFLDNFLDEHEMKHQVFHAEFCIDLLLSITPPVWQCILVLDGLDEAPLEEVESVFGQLHRLMQFRRVKLCCSSRPTSRCKSVAASSIGITQTISFESVDRSEDLESYISAEVENWKLIRSISSRLEQLVKEQLLVRSQGMFLWLSLQIEAICPKYTRELRSESEILDIINNLPRNLPQAFDQAILRTPDMKYGSRVFQLIASADPCLSLDELRVALNVQPGSSIWSSSTLHPSGFTLASTYGGSLLEIDEEDSCIRFIHHSVLLHLVQAPALPAASPYHFHLHQAEFELGAICVTYLNYGVFENSMSHAQNVSFDKIPGTVANSILSPNALTRRLISLMSLDRRARASNVDLERLNYDLHQYRSEIQDDIHLFLPYASKHWLRLTKCFSEAIDPLIYSLWENLVSGSVSSASSSLPWSPGSVASATKWSLYNRHGPLFRHLLGSSDAVVVKEVLRITLTVIKQYKVDLETSTAEAYPIISRLNELHHHYLRHEFFLSGEDAGLLVPTYLLHMGLDVTVLNSLVEMECLPFGTGDKYCQFKDPVAVEMALSTIARHGIPRVLLFLQQESQEEAERDRCIKSALLLAHYLPSIDTTLSNGSTILHTAIKYGFEDLAETLLKDRGADPDGARLQGISSPLQLCLQKKFRHLAVILTQMGADIIATPDNGLPPFFLAMGLRDLRLFDAMWHGNPHRSSRQYGPKKETAFQFACRVYCDPISKDYPDISDALDNILAKDPDVNRPNGDGETPLMITAMTGNLELMVRLLDQGADPTLAGVNGATPLHLAVGDTVAKLLEVGVDPNKVTPDGVSPLMVASLLGDIAAVKILIHGGALRFQAVAGAGPLSEGGKALFRMSKRYPRFYDAESSTRNATIDKIEAGDTALSLAIARLEFMTGDKEQISRLRQIVKDTVNKDSQNKVRAKVTHITERWDDFETIVLELLSRKHGAVLWPEREAITRRYRHTHCWQTILVATR</sequence>
<feature type="transmembrane region" description="Helical" evidence="4">
    <location>
        <begin position="151"/>
        <end position="171"/>
    </location>
</feature>
<keyword evidence="4" id="KW-0812">Transmembrane</keyword>
<evidence type="ECO:0000256" key="2">
    <source>
        <dbReference type="ARBA" id="ARBA00022737"/>
    </source>
</evidence>
<dbReference type="PROSITE" id="PS50088">
    <property type="entry name" value="ANK_REPEAT"/>
    <property type="match status" value="2"/>
</dbReference>
<dbReference type="SUPFAM" id="SSF48403">
    <property type="entry name" value="Ankyrin repeat"/>
    <property type="match status" value="1"/>
</dbReference>
<gene>
    <name evidence="6" type="ORF">CPAR01_12425</name>
</gene>
<accession>A0ABQ9S6G5</accession>
<evidence type="ECO:0000313" key="6">
    <source>
        <dbReference type="EMBL" id="KAK1527867.1"/>
    </source>
</evidence>
<evidence type="ECO:0000256" key="1">
    <source>
        <dbReference type="ARBA" id="ARBA00004141"/>
    </source>
</evidence>
<feature type="transmembrane region" description="Helical" evidence="4">
    <location>
        <begin position="89"/>
        <end position="113"/>
    </location>
</feature>
<dbReference type="SUPFAM" id="SSF103473">
    <property type="entry name" value="MFS general substrate transporter"/>
    <property type="match status" value="1"/>
</dbReference>
<dbReference type="SMART" id="SM00248">
    <property type="entry name" value="ANK"/>
    <property type="match status" value="6"/>
</dbReference>
<feature type="transmembrane region" description="Helical" evidence="4">
    <location>
        <begin position="381"/>
        <end position="405"/>
    </location>
</feature>
<dbReference type="InterPro" id="IPR036259">
    <property type="entry name" value="MFS_trans_sf"/>
</dbReference>
<dbReference type="PROSITE" id="PS50850">
    <property type="entry name" value="MFS"/>
    <property type="match status" value="1"/>
</dbReference>
<feature type="transmembrane region" description="Helical" evidence="4">
    <location>
        <begin position="213"/>
        <end position="232"/>
    </location>
</feature>
<dbReference type="Pfam" id="PF00023">
    <property type="entry name" value="Ank"/>
    <property type="match status" value="1"/>
</dbReference>
<dbReference type="GeneID" id="85380580"/>
<keyword evidence="2" id="KW-0677">Repeat</keyword>
<feature type="transmembrane region" description="Helical" evidence="4">
    <location>
        <begin position="426"/>
        <end position="452"/>
    </location>
</feature>
<dbReference type="RefSeq" id="XP_060344214.1">
    <property type="nucleotide sequence ID" value="XM_060496681.1"/>
</dbReference>
<feature type="transmembrane region" description="Helical" evidence="4">
    <location>
        <begin position="125"/>
        <end position="145"/>
    </location>
</feature>